<evidence type="ECO:0000313" key="6">
    <source>
        <dbReference type="EMBL" id="KPD03291.1"/>
    </source>
</evidence>
<dbReference type="PROSITE" id="PS00356">
    <property type="entry name" value="HTH_LACI_1"/>
    <property type="match status" value="1"/>
</dbReference>
<evidence type="ECO:0000256" key="1">
    <source>
        <dbReference type="ARBA" id="ARBA00022491"/>
    </source>
</evidence>
<keyword evidence="2" id="KW-0805">Transcription regulation</keyword>
<dbReference type="InterPro" id="IPR010982">
    <property type="entry name" value="Lambda_DNA-bd_dom_sf"/>
</dbReference>
<dbReference type="Proteomes" id="UP000053226">
    <property type="component" value="Unassembled WGS sequence"/>
</dbReference>
<keyword evidence="3" id="KW-0238">DNA-binding</keyword>
<feature type="domain" description="HTH lacI-type" evidence="5">
    <location>
        <begin position="2"/>
        <end position="56"/>
    </location>
</feature>
<dbReference type="InterPro" id="IPR000843">
    <property type="entry name" value="HTH_LacI"/>
</dbReference>
<dbReference type="GO" id="GO:0003700">
    <property type="term" value="F:DNA-binding transcription factor activity"/>
    <property type="evidence" value="ECO:0007669"/>
    <property type="project" value="TreeGrafter"/>
</dbReference>
<evidence type="ECO:0000259" key="5">
    <source>
        <dbReference type="PROSITE" id="PS50932"/>
    </source>
</evidence>
<evidence type="ECO:0000256" key="3">
    <source>
        <dbReference type="ARBA" id="ARBA00023125"/>
    </source>
</evidence>
<dbReference type="PANTHER" id="PTHR30146">
    <property type="entry name" value="LACI-RELATED TRANSCRIPTIONAL REPRESSOR"/>
    <property type="match status" value="1"/>
</dbReference>
<accession>A0A0N0IB41</accession>
<evidence type="ECO:0000313" key="7">
    <source>
        <dbReference type="Proteomes" id="UP000053226"/>
    </source>
</evidence>
<dbReference type="AlphaFoldDB" id="A0A0N0IB41"/>
<dbReference type="Gene3D" id="1.10.260.40">
    <property type="entry name" value="lambda repressor-like DNA-binding domains"/>
    <property type="match status" value="1"/>
</dbReference>
<dbReference type="Gene3D" id="3.40.50.2300">
    <property type="match status" value="2"/>
</dbReference>
<dbReference type="OrthoDB" id="9798934at2"/>
<dbReference type="PANTHER" id="PTHR30146:SF151">
    <property type="entry name" value="HTH-TYPE TRANSCRIPTIONAL REPRESSOR CYTR"/>
    <property type="match status" value="1"/>
</dbReference>
<dbReference type="SUPFAM" id="SSF53822">
    <property type="entry name" value="Periplasmic binding protein-like I"/>
    <property type="match status" value="1"/>
</dbReference>
<dbReference type="PROSITE" id="PS50932">
    <property type="entry name" value="HTH_LACI_2"/>
    <property type="match status" value="1"/>
</dbReference>
<dbReference type="InterPro" id="IPR028082">
    <property type="entry name" value="Peripla_BP_I"/>
</dbReference>
<proteinExistence type="predicted"/>
<organism evidence="6 7">
    <name type="scientific">Moellerella wisconsensis ATCC 35017</name>
    <dbReference type="NCBI Taxonomy" id="1354267"/>
    <lineage>
        <taxon>Bacteria</taxon>
        <taxon>Pseudomonadati</taxon>
        <taxon>Pseudomonadota</taxon>
        <taxon>Gammaproteobacteria</taxon>
        <taxon>Enterobacterales</taxon>
        <taxon>Morganellaceae</taxon>
        <taxon>Moellerella</taxon>
    </lineage>
</organism>
<reference evidence="6 7" key="1">
    <citation type="submission" date="2015-07" db="EMBL/GenBank/DDBJ databases">
        <title>ATOL: Assembling a taxonomically balanced genome-scale reconstruction of the evolutionary history of the Enterobacteriaceae.</title>
        <authorList>
            <person name="Plunkett G.III."/>
            <person name="Neeno-Eckwall E.C."/>
            <person name="Glasner J.D."/>
            <person name="Perna N.T."/>
        </authorList>
    </citation>
    <scope>NUCLEOTIDE SEQUENCE [LARGE SCALE GENOMIC DNA]</scope>
    <source>
        <strain evidence="6 7">ATCC 35017</strain>
    </source>
</reference>
<comment type="caution">
    <text evidence="6">The sequence shown here is derived from an EMBL/GenBank/DDBJ whole genome shotgun (WGS) entry which is preliminary data.</text>
</comment>
<keyword evidence="1" id="KW-0678">Repressor</keyword>
<dbReference type="Pfam" id="PF00356">
    <property type="entry name" value="LacI"/>
    <property type="match status" value="1"/>
</dbReference>
<dbReference type="EMBL" id="LGAA01000011">
    <property type="protein sequence ID" value="KPD03291.1"/>
    <property type="molecule type" value="Genomic_DNA"/>
</dbReference>
<dbReference type="CDD" id="cd06288">
    <property type="entry name" value="PBP1_sucrose_transcription_regulator"/>
    <property type="match status" value="1"/>
</dbReference>
<keyword evidence="4" id="KW-0804">Transcription</keyword>
<evidence type="ECO:0000256" key="4">
    <source>
        <dbReference type="ARBA" id="ARBA00023163"/>
    </source>
</evidence>
<dbReference type="CDD" id="cd01392">
    <property type="entry name" value="HTH_LacI"/>
    <property type="match status" value="1"/>
</dbReference>
<dbReference type="SUPFAM" id="SSF47413">
    <property type="entry name" value="lambda repressor-like DNA-binding domains"/>
    <property type="match status" value="1"/>
</dbReference>
<dbReference type="SMART" id="SM00354">
    <property type="entry name" value="HTH_LACI"/>
    <property type="match status" value="1"/>
</dbReference>
<dbReference type="GO" id="GO:0000976">
    <property type="term" value="F:transcription cis-regulatory region binding"/>
    <property type="evidence" value="ECO:0007669"/>
    <property type="project" value="TreeGrafter"/>
</dbReference>
<name>A0A0N0IB41_9GAMM</name>
<dbReference type="Pfam" id="PF00532">
    <property type="entry name" value="Peripla_BP_1"/>
    <property type="match status" value="1"/>
</dbReference>
<dbReference type="InterPro" id="IPR001761">
    <property type="entry name" value="Peripla_BP/Lac1_sug-bd_dom"/>
</dbReference>
<evidence type="ECO:0000256" key="2">
    <source>
        <dbReference type="ARBA" id="ARBA00023015"/>
    </source>
</evidence>
<keyword evidence="7" id="KW-1185">Reference proteome</keyword>
<gene>
    <name evidence="6" type="ORF">M992_1168</name>
</gene>
<protein>
    <submittedName>
        <fullName evidence="6">LacI family sucrose specific transcriptional regulator</fullName>
    </submittedName>
</protein>
<dbReference type="RefSeq" id="WP_053907729.1">
    <property type="nucleotide sequence ID" value="NZ_CAWMUS010000011.1"/>
</dbReference>
<sequence>MASLKDVARLASVSLMTVSRAINNPEMLKPETLKLVQKAIDELNYVPDFSARKIRGKNSRISTLGVLALDTATTPFSVEIILSIEQTARKYGWSSFVVNITSGDSPERAVKQIISQRPDGIIFTTMGLREVIIPDSLNHTPLVLANCVDKEKQYPAYIPDDYHGQYQAIEMLIKKGYRRPLCLYIPQQTMAGLVRRQAAEQAWQDAGLSLDGLKQYHLEWGDEHYLDVIELINNHCHDNQADFDVVVCGNDRIAFLAYQVLLSKGFKIPEDVAVLGYDNMIGVGKLFYPALTTVELPHYQLGKEAALHIIQQRQLQGIQYISCDVLERDSL</sequence>